<dbReference type="AlphaFoldDB" id="A0A5B9VX78"/>
<reference evidence="1 2" key="1">
    <citation type="submission" date="2019-08" db="EMBL/GenBank/DDBJ databases">
        <title>Deep-cultivation of Planctomycetes and their phenomic and genomic characterization uncovers novel biology.</title>
        <authorList>
            <person name="Wiegand S."/>
            <person name="Jogler M."/>
            <person name="Boedeker C."/>
            <person name="Pinto D."/>
            <person name="Vollmers J."/>
            <person name="Rivas-Marin E."/>
            <person name="Kohn T."/>
            <person name="Peeters S.H."/>
            <person name="Heuer A."/>
            <person name="Rast P."/>
            <person name="Oberbeckmann S."/>
            <person name="Bunk B."/>
            <person name="Jeske O."/>
            <person name="Meyerdierks A."/>
            <person name="Storesund J.E."/>
            <person name="Kallscheuer N."/>
            <person name="Luecker S."/>
            <person name="Lage O.M."/>
            <person name="Pohl T."/>
            <person name="Merkel B.J."/>
            <person name="Hornburger P."/>
            <person name="Mueller R.-W."/>
            <person name="Bruemmer F."/>
            <person name="Labrenz M."/>
            <person name="Spormann A.M."/>
            <person name="Op den Camp H."/>
            <person name="Overmann J."/>
            <person name="Amann R."/>
            <person name="Jetten M.S.M."/>
            <person name="Mascher T."/>
            <person name="Medema M.H."/>
            <person name="Devos D.P."/>
            <person name="Kaster A.-K."/>
            <person name="Ovreas L."/>
            <person name="Rohde M."/>
            <person name="Galperin M.Y."/>
            <person name="Jogler C."/>
        </authorList>
    </citation>
    <scope>NUCLEOTIDE SEQUENCE [LARGE SCALE GENOMIC DNA]</scope>
    <source>
        <strain evidence="1 2">OJF2</strain>
    </source>
</reference>
<evidence type="ECO:0000313" key="2">
    <source>
        <dbReference type="Proteomes" id="UP000324233"/>
    </source>
</evidence>
<name>A0A5B9VX78_9BACT</name>
<dbReference type="EMBL" id="CP042997">
    <property type="protein sequence ID" value="QEH32557.1"/>
    <property type="molecule type" value="Genomic_DNA"/>
</dbReference>
<keyword evidence="2" id="KW-1185">Reference proteome</keyword>
<dbReference type="RefSeq" id="WP_168221615.1">
    <property type="nucleotide sequence ID" value="NZ_CP042997.1"/>
</dbReference>
<organism evidence="1 2">
    <name type="scientific">Aquisphaera giovannonii</name>
    <dbReference type="NCBI Taxonomy" id="406548"/>
    <lineage>
        <taxon>Bacteria</taxon>
        <taxon>Pseudomonadati</taxon>
        <taxon>Planctomycetota</taxon>
        <taxon>Planctomycetia</taxon>
        <taxon>Isosphaerales</taxon>
        <taxon>Isosphaeraceae</taxon>
        <taxon>Aquisphaera</taxon>
    </lineage>
</organism>
<dbReference type="Proteomes" id="UP000324233">
    <property type="component" value="Chromosome"/>
</dbReference>
<proteinExistence type="predicted"/>
<gene>
    <name evidence="1" type="ORF">OJF2_10340</name>
</gene>
<protein>
    <submittedName>
        <fullName evidence="1">Uncharacterized protein</fullName>
    </submittedName>
</protein>
<sequence>MLELRDKLRRYRVLFIGRCTARDTPRISASWKKAYEAYRMESKALSRY</sequence>
<dbReference type="KEGG" id="agv:OJF2_10340"/>
<accession>A0A5B9VX78</accession>
<evidence type="ECO:0000313" key="1">
    <source>
        <dbReference type="EMBL" id="QEH32557.1"/>
    </source>
</evidence>